<evidence type="ECO:0000313" key="4">
    <source>
        <dbReference type="Proteomes" id="UP000251341"/>
    </source>
</evidence>
<dbReference type="EMBL" id="NESP01000001">
    <property type="protein sequence ID" value="PUE59654.1"/>
    <property type="molecule type" value="Genomic_DNA"/>
</dbReference>
<accession>A0A315EUF7</accession>
<dbReference type="InterPro" id="IPR016169">
    <property type="entry name" value="FAD-bd_PCMH_sub2"/>
</dbReference>
<gene>
    <name evidence="3" type="ORF">B9Z44_08750</name>
</gene>
<protein>
    <submittedName>
        <fullName evidence="3">FAD-binding oxidoreductase</fullName>
    </submittedName>
</protein>
<dbReference type="PANTHER" id="PTHR43762:SF1">
    <property type="entry name" value="D-ARABINONO-1,4-LACTONE OXIDASE"/>
    <property type="match status" value="1"/>
</dbReference>
<dbReference type="InterPro" id="IPR016166">
    <property type="entry name" value="FAD-bd_PCMH"/>
</dbReference>
<dbReference type="InterPro" id="IPR036318">
    <property type="entry name" value="FAD-bd_PCMH-like_sf"/>
</dbReference>
<evidence type="ECO:0000259" key="2">
    <source>
        <dbReference type="PROSITE" id="PS51387"/>
    </source>
</evidence>
<dbReference type="AlphaFoldDB" id="A0A315EUF7"/>
<feature type="domain" description="FAD-binding PCMH-type" evidence="2">
    <location>
        <begin position="10"/>
        <end position="178"/>
    </location>
</feature>
<name>A0A315EUF7_9BURK</name>
<dbReference type="GO" id="GO:0071949">
    <property type="term" value="F:FAD binding"/>
    <property type="evidence" value="ECO:0007669"/>
    <property type="project" value="InterPro"/>
</dbReference>
<keyword evidence="1" id="KW-0285">Flavoprotein</keyword>
<dbReference type="PANTHER" id="PTHR43762">
    <property type="entry name" value="L-GULONOLACTONE OXIDASE"/>
    <property type="match status" value="1"/>
</dbReference>
<evidence type="ECO:0000313" key="3">
    <source>
        <dbReference type="EMBL" id="PUE59654.1"/>
    </source>
</evidence>
<sequence>MKPVSAWGRLSNDLHDVHVLTDRAHVAPVLAAHRPGLAFGNGRSYGDVCLNPHGHLWHTTGLNKFMAFDDATGRLVCEAGVLLRDIQRLFVPRGWMLPVTPGTQLITVGGAIANDVHGKNHHAVGSFGDHVLGVSLARTTGEVLSLDWTQTPALMSATLGGLGLTGVIVTAELQLRRVGSPWLRTETLPYQGLTEFFELADASEHDWEHTVSWIDCLAGQTARGIFMRANPMSAPQAAAMPSLKAVLAAHQQKTQSQPLRMPFVPPLSLVNGLSLKPFNMAYYELQKLKSGFDVAHYEPFSYPLDNLQDWNRMYGPRGFYQYQSVVPREGGQLAVQAMLDAIAASGEGSFLAVLKTFGNREAKGMLSFPEPGVTLALDFPNRGQRTLQLMDRLDAIVREAKGRLYMAKDARMPRDLFEAGYPRLSEFAAHRDAGISSAMSRRLMGV</sequence>
<organism evidence="3 4">
    <name type="scientific">Limnohabitans curvus</name>
    <dbReference type="NCBI Taxonomy" id="323423"/>
    <lineage>
        <taxon>Bacteria</taxon>
        <taxon>Pseudomonadati</taxon>
        <taxon>Pseudomonadota</taxon>
        <taxon>Betaproteobacteria</taxon>
        <taxon>Burkholderiales</taxon>
        <taxon>Comamonadaceae</taxon>
        <taxon>Limnohabitans</taxon>
    </lineage>
</organism>
<dbReference type="SUPFAM" id="SSF56176">
    <property type="entry name" value="FAD-binding/transporter-associated domain-like"/>
    <property type="match status" value="1"/>
</dbReference>
<dbReference type="RefSeq" id="WP_108402211.1">
    <property type="nucleotide sequence ID" value="NZ_NESP01000001.1"/>
</dbReference>
<evidence type="ECO:0000256" key="1">
    <source>
        <dbReference type="ARBA" id="ARBA00022827"/>
    </source>
</evidence>
<dbReference type="Pfam" id="PF01565">
    <property type="entry name" value="FAD_binding_4"/>
    <property type="match status" value="1"/>
</dbReference>
<dbReference type="Proteomes" id="UP000251341">
    <property type="component" value="Unassembled WGS sequence"/>
</dbReference>
<dbReference type="InterPro" id="IPR010031">
    <property type="entry name" value="FAD_lactone_oxidase-like"/>
</dbReference>
<dbReference type="InterPro" id="IPR006094">
    <property type="entry name" value="Oxid_FAD_bind_N"/>
</dbReference>
<dbReference type="PROSITE" id="PS51387">
    <property type="entry name" value="FAD_PCMH"/>
    <property type="match status" value="1"/>
</dbReference>
<dbReference type="Gene3D" id="3.30.465.10">
    <property type="match status" value="1"/>
</dbReference>
<reference evidence="3 4" key="1">
    <citation type="submission" date="2017-04" db="EMBL/GenBank/DDBJ databases">
        <title>Unexpected and diverse lifestyles within the genus Limnohabitans.</title>
        <authorList>
            <person name="Kasalicky V."/>
            <person name="Mehrshad M."/>
            <person name="Andrei S.-A."/>
            <person name="Salcher M."/>
            <person name="Kratochvilova H."/>
            <person name="Simek K."/>
            <person name="Ghai R."/>
        </authorList>
    </citation>
    <scope>NUCLEOTIDE SEQUENCE [LARGE SCALE GENOMIC DNA]</scope>
    <source>
        <strain evidence="3 4">MWH-C5</strain>
    </source>
</reference>
<keyword evidence="1" id="KW-0274">FAD</keyword>
<comment type="caution">
    <text evidence="3">The sequence shown here is derived from an EMBL/GenBank/DDBJ whole genome shotgun (WGS) entry which is preliminary data.</text>
</comment>
<dbReference type="GO" id="GO:0016899">
    <property type="term" value="F:oxidoreductase activity, acting on the CH-OH group of donors, oxygen as acceptor"/>
    <property type="evidence" value="ECO:0007669"/>
    <property type="project" value="InterPro"/>
</dbReference>
<proteinExistence type="predicted"/>
<keyword evidence="4" id="KW-1185">Reference proteome</keyword>